<evidence type="ECO:0000256" key="1">
    <source>
        <dbReference type="SAM" id="Phobius"/>
    </source>
</evidence>
<dbReference type="InterPro" id="IPR010656">
    <property type="entry name" value="DctM"/>
</dbReference>
<organism evidence="3 4">
    <name type="scientific">Amycolatopsis pretoriensis</name>
    <dbReference type="NCBI Taxonomy" id="218821"/>
    <lineage>
        <taxon>Bacteria</taxon>
        <taxon>Bacillati</taxon>
        <taxon>Actinomycetota</taxon>
        <taxon>Actinomycetes</taxon>
        <taxon>Pseudonocardiales</taxon>
        <taxon>Pseudonocardiaceae</taxon>
        <taxon>Amycolatopsis</taxon>
    </lineage>
</organism>
<evidence type="ECO:0000259" key="2">
    <source>
        <dbReference type="Pfam" id="PF06808"/>
    </source>
</evidence>
<feature type="transmembrane region" description="Helical" evidence="1">
    <location>
        <begin position="626"/>
        <end position="648"/>
    </location>
</feature>
<feature type="transmembrane region" description="Helical" evidence="1">
    <location>
        <begin position="282"/>
        <end position="306"/>
    </location>
</feature>
<keyword evidence="1" id="KW-0472">Membrane</keyword>
<reference evidence="4" key="1">
    <citation type="submission" date="2016-10" db="EMBL/GenBank/DDBJ databases">
        <authorList>
            <person name="Varghese N."/>
            <person name="Submissions S."/>
        </authorList>
    </citation>
    <scope>NUCLEOTIDE SEQUENCE [LARGE SCALE GENOMIC DNA]</scope>
    <source>
        <strain evidence="4">DSM 44654</strain>
    </source>
</reference>
<feature type="transmembrane region" description="Helical" evidence="1">
    <location>
        <begin position="464"/>
        <end position="497"/>
    </location>
</feature>
<keyword evidence="4" id="KW-1185">Reference proteome</keyword>
<feature type="transmembrane region" description="Helical" evidence="1">
    <location>
        <begin position="357"/>
        <end position="376"/>
    </location>
</feature>
<feature type="transmembrane region" description="Helical" evidence="1">
    <location>
        <begin position="421"/>
        <end position="444"/>
    </location>
</feature>
<protein>
    <submittedName>
        <fullName evidence="3">TRAP transporter, 4TM/12TM fusion protein</fullName>
    </submittedName>
</protein>
<name>A0A1H5RLR9_9PSEU</name>
<dbReference type="PANTHER" id="PTHR43849">
    <property type="entry name" value="BLL3936 PROTEIN"/>
    <property type="match status" value="1"/>
</dbReference>
<dbReference type="RefSeq" id="WP_086683364.1">
    <property type="nucleotide sequence ID" value="NZ_FNUJ01000022.1"/>
</dbReference>
<feature type="transmembrane region" description="Helical" evidence="1">
    <location>
        <begin position="583"/>
        <end position="606"/>
    </location>
</feature>
<sequence length="654" mass="68672">MTTGPVEEDTPAAIAAEHDEERPARTLSRVPDRVVYFVALAVAVLVLKQVFFPFAKGNQFYLVLFLGVTLPLVFLCYRPRLRGRDDPGWTDWALAVLALAVGLYPVLVGYDDFLNRQGILSPLDVVAGALLLVLILEATRRTTGLVLPIVCLLFLAYAYYGGFLPQNWGIAHAGIDFSQIVNALYNDASGFYGTPLDVAGSYIVLFTLYGAVLNASGAGQFFVDISFAAFRRSRTAPGRTTVLSGFLLGTVSGSGTATAVSLGSITWPILKKAHYPKENAGGLLAASGIGAILSPPTLGAAAFIIAEYLQTSYLTVLIWATVPTLLYYLGIVFAMEADARRFKAEPVDVPHGDPWKLLLRGGYHFLSLAIIVVFLALDIPPFAAVVYATGVAALFALIARRHDVRGWAKDMVDALSAGVRGALPVIAVCAAAGVITSTITKTGLGLELADALVELAGALTDNGTVILILTVLLSAVAVGVLGLAVPVTASFIIAWVVIGPALETLGVADAERAMFIFYYAVLSEVTPPTALAAVASAAITGGSVLGTMWQCWKYTLPAFLVPIAFVLTDNGAALLLQSDVVTVLWVAAVSAVAVAALAVVTGGWLFGPVSLPVRLLFVPAALCLLYLEPVPIAVGAAFGVAAVLAHAVTKRRTA</sequence>
<dbReference type="EMBL" id="FNUJ01000022">
    <property type="protein sequence ID" value="SEF38477.1"/>
    <property type="molecule type" value="Genomic_DNA"/>
</dbReference>
<evidence type="ECO:0000313" key="3">
    <source>
        <dbReference type="EMBL" id="SEF38477.1"/>
    </source>
</evidence>
<dbReference type="InterPro" id="IPR011853">
    <property type="entry name" value="TRAP_DctM-Dct_fused"/>
</dbReference>
<dbReference type="Pfam" id="PF06808">
    <property type="entry name" value="DctM"/>
    <property type="match status" value="1"/>
</dbReference>
<dbReference type="STRING" id="218821.SAMN05421837_12229"/>
<feature type="transmembrane region" description="Helical" evidence="1">
    <location>
        <begin position="559"/>
        <end position="576"/>
    </location>
</feature>
<feature type="transmembrane region" description="Helical" evidence="1">
    <location>
        <begin position="517"/>
        <end position="539"/>
    </location>
</feature>
<feature type="transmembrane region" description="Helical" evidence="1">
    <location>
        <begin position="60"/>
        <end position="77"/>
    </location>
</feature>
<keyword evidence="1" id="KW-1133">Transmembrane helix</keyword>
<feature type="domain" description="TRAP C4-dicarboxylate transport system permease DctM subunit" evidence="2">
    <location>
        <begin position="131"/>
        <end position="564"/>
    </location>
</feature>
<feature type="transmembrane region" description="Helical" evidence="1">
    <location>
        <begin position="34"/>
        <end position="54"/>
    </location>
</feature>
<gene>
    <name evidence="3" type="ORF">SAMN05421837_12229</name>
</gene>
<feature type="transmembrane region" description="Helical" evidence="1">
    <location>
        <begin position="312"/>
        <end position="336"/>
    </location>
</feature>
<evidence type="ECO:0000313" key="4">
    <source>
        <dbReference type="Proteomes" id="UP000198878"/>
    </source>
</evidence>
<dbReference type="Proteomes" id="UP000198878">
    <property type="component" value="Unassembled WGS sequence"/>
</dbReference>
<feature type="transmembrane region" description="Helical" evidence="1">
    <location>
        <begin position="89"/>
        <end position="107"/>
    </location>
</feature>
<keyword evidence="1" id="KW-0812">Transmembrane</keyword>
<dbReference type="PANTHER" id="PTHR43849:SF2">
    <property type="entry name" value="BLL3936 PROTEIN"/>
    <property type="match status" value="1"/>
</dbReference>
<dbReference type="OrthoDB" id="9759894at2"/>
<proteinExistence type="predicted"/>
<feature type="transmembrane region" description="Helical" evidence="1">
    <location>
        <begin position="143"/>
        <end position="160"/>
    </location>
</feature>
<dbReference type="AlphaFoldDB" id="A0A1H5RLR9"/>
<feature type="transmembrane region" description="Helical" evidence="1">
    <location>
        <begin position="246"/>
        <end position="270"/>
    </location>
</feature>
<accession>A0A1H5RLR9</accession>
<feature type="transmembrane region" description="Helical" evidence="1">
    <location>
        <begin position="119"/>
        <end position="136"/>
    </location>
</feature>
<dbReference type="NCBIfam" id="TIGR02123">
    <property type="entry name" value="TRAP_fused"/>
    <property type="match status" value="1"/>
</dbReference>